<feature type="region of interest" description="Disordered" evidence="1">
    <location>
        <begin position="611"/>
        <end position="636"/>
    </location>
</feature>
<feature type="non-terminal residue" evidence="2">
    <location>
        <position position="1"/>
    </location>
</feature>
<organism evidence="2 3">
    <name type="scientific">Candidula unifasciata</name>
    <dbReference type="NCBI Taxonomy" id="100452"/>
    <lineage>
        <taxon>Eukaryota</taxon>
        <taxon>Metazoa</taxon>
        <taxon>Spiralia</taxon>
        <taxon>Lophotrochozoa</taxon>
        <taxon>Mollusca</taxon>
        <taxon>Gastropoda</taxon>
        <taxon>Heterobranchia</taxon>
        <taxon>Euthyneura</taxon>
        <taxon>Panpulmonata</taxon>
        <taxon>Eupulmonata</taxon>
        <taxon>Stylommatophora</taxon>
        <taxon>Helicina</taxon>
        <taxon>Helicoidea</taxon>
        <taxon>Geomitridae</taxon>
        <taxon>Candidula</taxon>
    </lineage>
</organism>
<accession>A0A8S4A017</accession>
<evidence type="ECO:0000313" key="3">
    <source>
        <dbReference type="Proteomes" id="UP000678393"/>
    </source>
</evidence>
<protein>
    <submittedName>
        <fullName evidence="2">Uncharacterized protein</fullName>
    </submittedName>
</protein>
<evidence type="ECO:0000256" key="1">
    <source>
        <dbReference type="SAM" id="MobiDB-lite"/>
    </source>
</evidence>
<proteinExistence type="predicted"/>
<dbReference type="PANTHER" id="PTHR21510:SF13">
    <property type="entry name" value="AKNA DOMAIN-CONTAINING PROTEIN"/>
    <property type="match status" value="1"/>
</dbReference>
<feature type="region of interest" description="Disordered" evidence="1">
    <location>
        <begin position="309"/>
        <end position="433"/>
    </location>
</feature>
<name>A0A8S4A017_9EUPU</name>
<dbReference type="PANTHER" id="PTHR21510">
    <property type="entry name" value="AKNA DOMAIN-CONTAINING PROTEIN"/>
    <property type="match status" value="1"/>
</dbReference>
<evidence type="ECO:0000313" key="2">
    <source>
        <dbReference type="EMBL" id="CAG5135153.1"/>
    </source>
</evidence>
<feature type="compositionally biased region" description="Polar residues" evidence="1">
    <location>
        <begin position="262"/>
        <end position="290"/>
    </location>
</feature>
<comment type="caution">
    <text evidence="2">The sequence shown here is derived from an EMBL/GenBank/DDBJ whole genome shotgun (WGS) entry which is preliminary data.</text>
</comment>
<feature type="compositionally biased region" description="Low complexity" evidence="1">
    <location>
        <begin position="320"/>
        <end position="337"/>
    </location>
</feature>
<sequence length="636" mass="72067">ASLIIDDDGIIQDDIDIYQPVVQGRWTDSGIGGGDHQSGTSTLHLWKNSLGEDPLLGHDESINISELEVGCAFFKPTFCHLCLYETTGHYMEDLSRSQLFSDDYYKQLHDLGVLIDGVDLSRDSINESDETELHLASHIEGDGNIRDRKDLIGEYLEYELRKEEEENEERRKVSGRGSQFKQSSFPYSQPSSQDISSFFDEADNNDDNIYEDVEGNGKTTPQNLVRENEDVFDYVSGHIFPVQSKENARGEKLLHSEESSTESRVNMSFGQTTEQKNTTAENQSGTSSTGPAGHGEMLNDARYFYSEAFPSGSRPSSRTSHVSVASEASSARQRSSQKAVPVQLASINSQANFSDEKQRAQKNLEKPHQRRLLPQPSSSEPSQSFRAKNIQPNKIATKQEPVKPNHESDSKSVRGVSYEKEVVEEEKTDKPENIHESTKLLHDRLTQEALKRKQATELFQHLQKDYSNLLTKYAQAELTIDQMRFVRMITLNGDSPTPSQAQSGVMSPALSQQAVVNSLQKSPSRGLESFFTLLDGGHLSLENQELMFEHIKSDHDTLRRAYLQVKDEYNVLRRSGALVSELQSFDQNKELEGYLFRLGMRFDEINDTVENNLKERSKQRRPFQDSQSRRRDDSRE</sequence>
<feature type="non-terminal residue" evidence="2">
    <location>
        <position position="636"/>
    </location>
</feature>
<dbReference type="AlphaFoldDB" id="A0A8S4A017"/>
<dbReference type="OrthoDB" id="6153849at2759"/>
<dbReference type="EMBL" id="CAJHNH020007957">
    <property type="protein sequence ID" value="CAG5135153.1"/>
    <property type="molecule type" value="Genomic_DNA"/>
</dbReference>
<feature type="compositionally biased region" description="Acidic residues" evidence="1">
    <location>
        <begin position="200"/>
        <end position="214"/>
    </location>
</feature>
<dbReference type="InterPro" id="IPR052655">
    <property type="entry name" value="AKNA_Centrosome-Trans_reg"/>
</dbReference>
<gene>
    <name evidence="2" type="ORF">CUNI_LOCUS20711</name>
</gene>
<dbReference type="Proteomes" id="UP000678393">
    <property type="component" value="Unassembled WGS sequence"/>
</dbReference>
<feature type="compositionally biased region" description="Basic and acidic residues" evidence="1">
    <location>
        <begin position="354"/>
        <end position="367"/>
    </location>
</feature>
<feature type="compositionally biased region" description="Basic and acidic residues" evidence="1">
    <location>
        <begin position="400"/>
        <end position="433"/>
    </location>
</feature>
<feature type="compositionally biased region" description="Low complexity" evidence="1">
    <location>
        <begin position="374"/>
        <end position="384"/>
    </location>
</feature>
<feature type="region of interest" description="Disordered" evidence="1">
    <location>
        <begin position="246"/>
        <end position="297"/>
    </location>
</feature>
<reference evidence="2" key="1">
    <citation type="submission" date="2021-04" db="EMBL/GenBank/DDBJ databases">
        <authorList>
            <consortium name="Molecular Ecology Group"/>
        </authorList>
    </citation>
    <scope>NUCLEOTIDE SEQUENCE</scope>
</reference>
<feature type="region of interest" description="Disordered" evidence="1">
    <location>
        <begin position="164"/>
        <end position="225"/>
    </location>
</feature>
<feature type="compositionally biased region" description="Basic and acidic residues" evidence="1">
    <location>
        <begin position="627"/>
        <end position="636"/>
    </location>
</feature>
<keyword evidence="3" id="KW-1185">Reference proteome</keyword>
<feature type="compositionally biased region" description="Low complexity" evidence="1">
    <location>
        <begin position="178"/>
        <end position="193"/>
    </location>
</feature>
<feature type="compositionally biased region" description="Basic and acidic residues" evidence="1">
    <location>
        <begin position="246"/>
        <end position="258"/>
    </location>
</feature>